<reference evidence="2" key="1">
    <citation type="submission" date="2015-07" db="EMBL/GenBank/DDBJ databases">
        <authorList>
            <person name="Rodrigo-Torres Lidia"/>
            <person name="Arahal R.David."/>
        </authorList>
    </citation>
    <scope>NUCLEOTIDE SEQUENCE [LARGE SCALE GENOMIC DNA]</scope>
    <source>
        <strain evidence="2">CECT 4801</strain>
    </source>
</reference>
<dbReference type="AlphaFoldDB" id="A0A0M6Y6J3"/>
<sequence>MKAVKRFERPIYAPGIGRLSDVARRILEQSAYIPGATRYTPAQVIEKVIYRQESVASSSSSCPSWLWCEAISDQGEPSIDGDLGKLPYMLPIGDGRRYAVNLPAYEAAEGPDGLLGLIGGDCRYGIDFPAINFMLEHGISIGERFLVEVSISYSQDYYGECDCDISSEVIYKEPNCGFIILPIPSDAVGYA</sequence>
<proteinExistence type="predicted"/>
<dbReference type="RefSeq" id="WP_055658929.1">
    <property type="nucleotide sequence ID" value="NZ_CXST01000002.1"/>
</dbReference>
<evidence type="ECO:0000313" key="2">
    <source>
        <dbReference type="Proteomes" id="UP000048926"/>
    </source>
</evidence>
<name>A0A0M6Y6J3_9HYPH</name>
<protein>
    <submittedName>
        <fullName evidence="1">Uncharacterized protein</fullName>
    </submittedName>
</protein>
<gene>
    <name evidence="1" type="ORF">LAL4801_04181</name>
</gene>
<dbReference type="Proteomes" id="UP000048926">
    <property type="component" value="Unassembled WGS sequence"/>
</dbReference>
<dbReference type="EMBL" id="CXST01000002">
    <property type="protein sequence ID" value="CTQ45726.1"/>
    <property type="molecule type" value="Genomic_DNA"/>
</dbReference>
<accession>A0A0M6Y6J3</accession>
<evidence type="ECO:0000313" key="1">
    <source>
        <dbReference type="EMBL" id="CTQ45726.1"/>
    </source>
</evidence>
<keyword evidence="2" id="KW-1185">Reference proteome</keyword>
<organism evidence="1 2">
    <name type="scientific">Roseibium aggregatum</name>
    <dbReference type="NCBI Taxonomy" id="187304"/>
    <lineage>
        <taxon>Bacteria</taxon>
        <taxon>Pseudomonadati</taxon>
        <taxon>Pseudomonadota</taxon>
        <taxon>Alphaproteobacteria</taxon>
        <taxon>Hyphomicrobiales</taxon>
        <taxon>Stappiaceae</taxon>
        <taxon>Roseibium</taxon>
    </lineage>
</organism>